<dbReference type="Pfam" id="PF13304">
    <property type="entry name" value="AAA_21"/>
    <property type="match status" value="1"/>
</dbReference>
<dbReference type="InterPro" id="IPR003959">
    <property type="entry name" value="ATPase_AAA_core"/>
</dbReference>
<sequence length="499" mass="57316">MFFVIGYGNNSLRKNKGFYLKKDNWNDYGYVTLFRLSYVDNELIEKHIGEVKIGYKGQGQEEGVIYPQITELEDSFLELPETYFSLGQSLEFYSTLRDLDEETRIEYLNALKDIAYNTDLYQEVYEEKVLKDSLLRNLNRKTVEIQFHRIANGGADLVSYDFRYNPNYNDDKSNFIFEVIPESLPPTNIHAIIGTNGTGKTHTLKGILKDYLVGKYEFFSNAIFMSFSIFDKREDNREHLNTAINNFTYIGAVKETGDIKSAAELGEEFNKTINNILLSNDKTGNLQEALEILNIDYNFSQYRFNELINKFSNTKKSKIDVAECCNFFKNEFSKLSSGHQIILLAITQIIDLVVEKTLILIDEPETHLHPPLLSAFIRVLTKISVSKNAAAILATHSPVVLQDISKSCVSIIRRSGQAINISRPNFETFGENIGTLTEAVFGLELAETGYNKLLKNEVEKLPNYEELIERFNNELSVEAKSFVRIYINEYWKKKGEDRI</sequence>
<keyword evidence="2" id="KW-0067">ATP-binding</keyword>
<keyword evidence="2" id="KW-0547">Nucleotide-binding</keyword>
<gene>
    <name evidence="2" type="ORF">HCB27_18090</name>
</gene>
<evidence type="ECO:0000313" key="2">
    <source>
        <dbReference type="EMBL" id="MBC2178515.1"/>
    </source>
</evidence>
<dbReference type="Gene3D" id="3.40.50.300">
    <property type="entry name" value="P-loop containing nucleotide triphosphate hydrolases"/>
    <property type="match status" value="1"/>
</dbReference>
<feature type="domain" description="AAA+ ATPase" evidence="1">
    <location>
        <begin position="186"/>
        <end position="416"/>
    </location>
</feature>
<dbReference type="GO" id="GO:0016887">
    <property type="term" value="F:ATP hydrolysis activity"/>
    <property type="evidence" value="ECO:0007669"/>
    <property type="project" value="InterPro"/>
</dbReference>
<protein>
    <submittedName>
        <fullName evidence="2">ATP-binding protein</fullName>
    </submittedName>
</protein>
<dbReference type="InterPro" id="IPR027417">
    <property type="entry name" value="P-loop_NTPase"/>
</dbReference>
<name>A0A7X0Z9M6_9LIST</name>
<dbReference type="Proteomes" id="UP000541735">
    <property type="component" value="Unassembled WGS sequence"/>
</dbReference>
<comment type="caution">
    <text evidence="2">The sequence shown here is derived from an EMBL/GenBank/DDBJ whole genome shotgun (WGS) entry which is preliminary data.</text>
</comment>
<organism evidence="2 3">
    <name type="scientific">Listeria booriae</name>
    <dbReference type="NCBI Taxonomy" id="1552123"/>
    <lineage>
        <taxon>Bacteria</taxon>
        <taxon>Bacillati</taxon>
        <taxon>Bacillota</taxon>
        <taxon>Bacilli</taxon>
        <taxon>Bacillales</taxon>
        <taxon>Listeriaceae</taxon>
        <taxon>Listeria</taxon>
    </lineage>
</organism>
<dbReference type="PANTHER" id="PTHR43581">
    <property type="entry name" value="ATP/GTP PHOSPHATASE"/>
    <property type="match status" value="1"/>
</dbReference>
<dbReference type="GO" id="GO:0005524">
    <property type="term" value="F:ATP binding"/>
    <property type="evidence" value="ECO:0007669"/>
    <property type="project" value="UniProtKB-KW"/>
</dbReference>
<evidence type="ECO:0000259" key="1">
    <source>
        <dbReference type="SMART" id="SM00382"/>
    </source>
</evidence>
<accession>A0A7X0Z9M6</accession>
<dbReference type="InterPro" id="IPR003593">
    <property type="entry name" value="AAA+_ATPase"/>
</dbReference>
<dbReference type="RefSeq" id="WP_185549604.1">
    <property type="nucleotide sequence ID" value="NZ_JAARYD010000019.1"/>
</dbReference>
<proteinExistence type="predicted"/>
<dbReference type="EMBL" id="JAARYD010000019">
    <property type="protein sequence ID" value="MBC2178515.1"/>
    <property type="molecule type" value="Genomic_DNA"/>
</dbReference>
<dbReference type="InterPro" id="IPR051396">
    <property type="entry name" value="Bact_Antivir_Def_Nuclease"/>
</dbReference>
<reference evidence="2 3" key="1">
    <citation type="submission" date="2020-03" db="EMBL/GenBank/DDBJ databases">
        <title>Soil Listeria distribution.</title>
        <authorList>
            <person name="Liao J."/>
            <person name="Wiedmann M."/>
        </authorList>
    </citation>
    <scope>NUCLEOTIDE SEQUENCE [LARGE SCALE GENOMIC DNA]</scope>
    <source>
        <strain evidence="2 3">FSL L7-0259</strain>
    </source>
</reference>
<dbReference type="SMART" id="SM00382">
    <property type="entry name" value="AAA"/>
    <property type="match status" value="1"/>
</dbReference>
<dbReference type="SUPFAM" id="SSF52540">
    <property type="entry name" value="P-loop containing nucleoside triphosphate hydrolases"/>
    <property type="match status" value="1"/>
</dbReference>
<dbReference type="AlphaFoldDB" id="A0A7X0Z9M6"/>
<dbReference type="PANTHER" id="PTHR43581:SF4">
    <property type="entry name" value="ATP_GTP PHOSPHATASE"/>
    <property type="match status" value="1"/>
</dbReference>
<evidence type="ECO:0000313" key="3">
    <source>
        <dbReference type="Proteomes" id="UP000541735"/>
    </source>
</evidence>